<proteinExistence type="predicted"/>
<reference evidence="1" key="1">
    <citation type="submission" date="2018-06" db="EMBL/GenBank/DDBJ databases">
        <authorList>
            <person name="Zhirakovskaya E."/>
        </authorList>
    </citation>
    <scope>NUCLEOTIDE SEQUENCE</scope>
</reference>
<sequence length="186" mass="20812">MSEPSASPSSADKPDLDWSQVRETVMMLNLAIAQISGTLGEGEESVTSLADSFTSMADNIHTANLAAEQLPDSAEKKTIINHCRSVTNEMQQAIIAFQFYDKLSQRLSHVSKNLNVLGTLVSDPAKLYNPYEWKGLQEKIKSKYTVESERIMFEFILEGRSVEQALELAIQHKKENAQDDDDVELF</sequence>
<dbReference type="EMBL" id="UOFR01000084">
    <property type="protein sequence ID" value="VAX01477.1"/>
    <property type="molecule type" value="Genomic_DNA"/>
</dbReference>
<gene>
    <name evidence="1" type="ORF">MNBD_GAMMA21-2664</name>
</gene>
<name>A0A3B1B8V4_9ZZZZ</name>
<accession>A0A3B1B8V4</accession>
<evidence type="ECO:0000313" key="1">
    <source>
        <dbReference type="EMBL" id="VAX01477.1"/>
    </source>
</evidence>
<protein>
    <submittedName>
        <fullName evidence="1">Uncharacterized protein</fullName>
    </submittedName>
</protein>
<dbReference type="AlphaFoldDB" id="A0A3B1B8V4"/>
<organism evidence="1">
    <name type="scientific">hydrothermal vent metagenome</name>
    <dbReference type="NCBI Taxonomy" id="652676"/>
    <lineage>
        <taxon>unclassified sequences</taxon>
        <taxon>metagenomes</taxon>
        <taxon>ecological metagenomes</taxon>
    </lineage>
</organism>